<keyword evidence="4" id="KW-1185">Reference proteome</keyword>
<reference evidence="3 4" key="1">
    <citation type="submission" date="2021-01" db="EMBL/GenBank/DDBJ databases">
        <title>Adiantum capillus-veneris genome.</title>
        <authorList>
            <person name="Fang Y."/>
            <person name="Liao Q."/>
        </authorList>
    </citation>
    <scope>NUCLEOTIDE SEQUENCE [LARGE SCALE GENOMIC DNA]</scope>
    <source>
        <strain evidence="3">H3</strain>
        <tissue evidence="3">Leaf</tissue>
    </source>
</reference>
<sequence length="111" mass="12186">MGSGWRNTSIILYLGAMVYCVLCNLMDEHLIKVGHCLLICIAAHSMQARHEDIGETLIYGGGLRGGGEAGWRQEANAGGRGGLEPGGDPERSRGRWRNLKHRRSWDAGVHF</sequence>
<comment type="caution">
    <text evidence="3">The sequence shown here is derived from an EMBL/GenBank/DDBJ whole genome shotgun (WGS) entry which is preliminary data.</text>
</comment>
<keyword evidence="2" id="KW-0812">Transmembrane</keyword>
<organism evidence="3 4">
    <name type="scientific">Adiantum capillus-veneris</name>
    <name type="common">Maidenhair fern</name>
    <dbReference type="NCBI Taxonomy" id="13818"/>
    <lineage>
        <taxon>Eukaryota</taxon>
        <taxon>Viridiplantae</taxon>
        <taxon>Streptophyta</taxon>
        <taxon>Embryophyta</taxon>
        <taxon>Tracheophyta</taxon>
        <taxon>Polypodiopsida</taxon>
        <taxon>Polypodiidae</taxon>
        <taxon>Polypodiales</taxon>
        <taxon>Pteridineae</taxon>
        <taxon>Pteridaceae</taxon>
        <taxon>Vittarioideae</taxon>
        <taxon>Adiantum</taxon>
    </lineage>
</organism>
<protein>
    <submittedName>
        <fullName evidence="3">Uncharacterized protein</fullName>
    </submittedName>
</protein>
<feature type="transmembrane region" description="Helical" evidence="2">
    <location>
        <begin position="6"/>
        <end position="25"/>
    </location>
</feature>
<feature type="region of interest" description="Disordered" evidence="1">
    <location>
        <begin position="70"/>
        <end position="95"/>
    </location>
</feature>
<keyword evidence="2" id="KW-0472">Membrane</keyword>
<keyword evidence="2" id="KW-1133">Transmembrane helix</keyword>
<evidence type="ECO:0000256" key="1">
    <source>
        <dbReference type="SAM" id="MobiDB-lite"/>
    </source>
</evidence>
<evidence type="ECO:0000256" key="2">
    <source>
        <dbReference type="SAM" id="Phobius"/>
    </source>
</evidence>
<name>A0A9D4V5F8_ADICA</name>
<dbReference type="Proteomes" id="UP000886520">
    <property type="component" value="Chromosome 5"/>
</dbReference>
<dbReference type="AlphaFoldDB" id="A0A9D4V5F8"/>
<accession>A0A9D4V5F8</accession>
<dbReference type="EMBL" id="JABFUD020000005">
    <property type="protein sequence ID" value="KAI5080008.1"/>
    <property type="molecule type" value="Genomic_DNA"/>
</dbReference>
<evidence type="ECO:0000313" key="3">
    <source>
        <dbReference type="EMBL" id="KAI5080008.1"/>
    </source>
</evidence>
<evidence type="ECO:0000313" key="4">
    <source>
        <dbReference type="Proteomes" id="UP000886520"/>
    </source>
</evidence>
<gene>
    <name evidence="3" type="ORF">GOP47_0005487</name>
</gene>
<proteinExistence type="predicted"/>